<evidence type="ECO:0000313" key="1">
    <source>
        <dbReference type="EMBL" id="MBW4547757.1"/>
    </source>
</evidence>
<comment type="caution">
    <text evidence="1">The sequence shown here is derived from an EMBL/GenBank/DDBJ whole genome shotgun (WGS) entry which is preliminary data.</text>
</comment>
<protein>
    <submittedName>
        <fullName evidence="1">Uncharacterized protein</fullName>
    </submittedName>
</protein>
<name>A0A951PR62_9CYAN</name>
<evidence type="ECO:0000313" key="2">
    <source>
        <dbReference type="Proteomes" id="UP000753908"/>
    </source>
</evidence>
<accession>A0A951PR62</accession>
<dbReference type="EMBL" id="JAHHIF010000047">
    <property type="protein sequence ID" value="MBW4547757.1"/>
    <property type="molecule type" value="Genomic_DNA"/>
</dbReference>
<gene>
    <name evidence="1" type="ORF">KME25_25430</name>
</gene>
<proteinExistence type="predicted"/>
<reference evidence="1" key="1">
    <citation type="submission" date="2021-05" db="EMBL/GenBank/DDBJ databases">
        <authorList>
            <person name="Pietrasiak N."/>
            <person name="Ward R."/>
            <person name="Stajich J.E."/>
            <person name="Kurbessoian T."/>
        </authorList>
    </citation>
    <scope>NUCLEOTIDE SEQUENCE</scope>
    <source>
        <strain evidence="1">CPER-KK1</strain>
    </source>
</reference>
<dbReference type="Proteomes" id="UP000753908">
    <property type="component" value="Unassembled WGS sequence"/>
</dbReference>
<reference evidence="1" key="2">
    <citation type="journal article" date="2022" name="Microbiol. Resour. Announc.">
        <title>Metagenome Sequencing to Explore Phylogenomics of Terrestrial Cyanobacteria.</title>
        <authorList>
            <person name="Ward R.D."/>
            <person name="Stajich J.E."/>
            <person name="Johansen J.R."/>
            <person name="Huntemann M."/>
            <person name="Clum A."/>
            <person name="Foster B."/>
            <person name="Foster B."/>
            <person name="Roux S."/>
            <person name="Palaniappan K."/>
            <person name="Varghese N."/>
            <person name="Mukherjee S."/>
            <person name="Reddy T.B.K."/>
            <person name="Daum C."/>
            <person name="Copeland A."/>
            <person name="Chen I.A."/>
            <person name="Ivanova N.N."/>
            <person name="Kyrpides N.C."/>
            <person name="Shapiro N."/>
            <person name="Eloe-Fadrosh E.A."/>
            <person name="Pietrasiak N."/>
        </authorList>
    </citation>
    <scope>NUCLEOTIDE SEQUENCE</scope>
    <source>
        <strain evidence="1">CPER-KK1</strain>
    </source>
</reference>
<sequence length="260" mass="29121">MRIKKFPILLSIVVVLLCCFSPKVDAYYQRTINSITTIISDMTAPHEGMPHGVPTSYNWASKPRVGWGNNPQGFQAMTAWGQLYEAATGNPATNTRVQIKNIRAYMLSNRNGQWYLLQSSTRVEGAAYQEDYAGDVNKVADIRYEPDGSVSVKPGQGYNYHFWPPGRASIDPNDVAGIFTTVQARLVIDNPKQANDRAKARYVLSMGGDYWLNLTANWDNWKTNGDIGIGKFKYVSAKWWAFNMTTLSSAQILQNPPPLE</sequence>
<organism evidence="1 2">
    <name type="scientific">Symplocastrum torsivum CPER-KK1</name>
    <dbReference type="NCBI Taxonomy" id="450513"/>
    <lineage>
        <taxon>Bacteria</taxon>
        <taxon>Bacillati</taxon>
        <taxon>Cyanobacteriota</taxon>
        <taxon>Cyanophyceae</taxon>
        <taxon>Oscillatoriophycideae</taxon>
        <taxon>Oscillatoriales</taxon>
        <taxon>Microcoleaceae</taxon>
        <taxon>Symplocastrum</taxon>
    </lineage>
</organism>
<dbReference type="AlphaFoldDB" id="A0A951PR62"/>